<organism evidence="1">
    <name type="scientific">viral metagenome</name>
    <dbReference type="NCBI Taxonomy" id="1070528"/>
    <lineage>
        <taxon>unclassified sequences</taxon>
        <taxon>metagenomes</taxon>
        <taxon>organismal metagenomes</taxon>
    </lineage>
</organism>
<protein>
    <submittedName>
        <fullName evidence="1">Uncharacterized protein</fullName>
    </submittedName>
</protein>
<dbReference type="EMBL" id="MT144484">
    <property type="protein sequence ID" value="QJA54192.1"/>
    <property type="molecule type" value="Genomic_DNA"/>
</dbReference>
<gene>
    <name evidence="1" type="ORF">TM448A04443_0011</name>
</gene>
<sequence>MENLKIHVHGISCNCERCYDSINKKYIVADNGNDFYSFDIPENLFESVILDDQNNCRYIIIRIS</sequence>
<accession>A0A6H2A3A0</accession>
<evidence type="ECO:0000313" key="1">
    <source>
        <dbReference type="EMBL" id="QJA54192.1"/>
    </source>
</evidence>
<dbReference type="AlphaFoldDB" id="A0A6H2A3A0"/>
<name>A0A6H2A3A0_9ZZZZ</name>
<reference evidence="1" key="1">
    <citation type="submission" date="2020-03" db="EMBL/GenBank/DDBJ databases">
        <title>The deep terrestrial virosphere.</title>
        <authorList>
            <person name="Holmfeldt K."/>
            <person name="Nilsson E."/>
            <person name="Simone D."/>
            <person name="Lopez-Fernandez M."/>
            <person name="Wu X."/>
            <person name="de Brujin I."/>
            <person name="Lundin D."/>
            <person name="Andersson A."/>
            <person name="Bertilsson S."/>
            <person name="Dopson M."/>
        </authorList>
    </citation>
    <scope>NUCLEOTIDE SEQUENCE</scope>
    <source>
        <strain evidence="1">TM448A04443</strain>
    </source>
</reference>
<proteinExistence type="predicted"/>